<dbReference type="SUPFAM" id="SSF55874">
    <property type="entry name" value="ATPase domain of HSP90 chaperone/DNA topoisomerase II/histidine kinase"/>
    <property type="match status" value="1"/>
</dbReference>
<dbReference type="Pfam" id="PF00672">
    <property type="entry name" value="HAMP"/>
    <property type="match status" value="1"/>
</dbReference>
<proteinExistence type="predicted"/>
<evidence type="ECO:0000256" key="7">
    <source>
        <dbReference type="ARBA" id="ARBA00022777"/>
    </source>
</evidence>
<dbReference type="InterPro" id="IPR003660">
    <property type="entry name" value="HAMP_dom"/>
</dbReference>
<dbReference type="Pfam" id="PF02518">
    <property type="entry name" value="HATPase_c"/>
    <property type="match status" value="1"/>
</dbReference>
<evidence type="ECO:0000256" key="10">
    <source>
        <dbReference type="ARBA" id="ARBA00023136"/>
    </source>
</evidence>
<dbReference type="PROSITE" id="PS50885">
    <property type="entry name" value="HAMP"/>
    <property type="match status" value="1"/>
</dbReference>
<dbReference type="Gene3D" id="3.30.565.10">
    <property type="entry name" value="Histidine kinase-like ATPase, C-terminal domain"/>
    <property type="match status" value="1"/>
</dbReference>
<keyword evidence="4" id="KW-0597">Phosphoprotein</keyword>
<feature type="region of interest" description="Disordered" evidence="11">
    <location>
        <begin position="1"/>
        <end position="33"/>
    </location>
</feature>
<dbReference type="PANTHER" id="PTHR45436:SF5">
    <property type="entry name" value="SENSOR HISTIDINE KINASE TRCS"/>
    <property type="match status" value="1"/>
</dbReference>
<dbReference type="InterPro" id="IPR036890">
    <property type="entry name" value="HATPase_C_sf"/>
</dbReference>
<evidence type="ECO:0000256" key="1">
    <source>
        <dbReference type="ARBA" id="ARBA00000085"/>
    </source>
</evidence>
<dbReference type="Proteomes" id="UP001597101">
    <property type="component" value="Unassembled WGS sequence"/>
</dbReference>
<feature type="transmembrane region" description="Helical" evidence="12">
    <location>
        <begin position="284"/>
        <end position="304"/>
    </location>
</feature>
<reference evidence="16" key="1">
    <citation type="journal article" date="2019" name="Int. J. Syst. Evol. Microbiol.">
        <title>The Global Catalogue of Microorganisms (GCM) 10K type strain sequencing project: providing services to taxonomists for standard genome sequencing and annotation.</title>
        <authorList>
            <consortium name="The Broad Institute Genomics Platform"/>
            <consortium name="The Broad Institute Genome Sequencing Center for Infectious Disease"/>
            <person name="Wu L."/>
            <person name="Ma J."/>
        </authorList>
    </citation>
    <scope>NUCLEOTIDE SEQUENCE [LARGE SCALE GENOMIC DNA]</scope>
    <source>
        <strain evidence="16">CCUG 60023</strain>
    </source>
</reference>
<dbReference type="CDD" id="cd06225">
    <property type="entry name" value="HAMP"/>
    <property type="match status" value="1"/>
</dbReference>
<dbReference type="PANTHER" id="PTHR45436">
    <property type="entry name" value="SENSOR HISTIDINE KINASE YKOH"/>
    <property type="match status" value="1"/>
</dbReference>
<dbReference type="InterPro" id="IPR036097">
    <property type="entry name" value="HisK_dim/P_sf"/>
</dbReference>
<dbReference type="Pfam" id="PF13755">
    <property type="entry name" value="Sensor_TM1"/>
    <property type="match status" value="1"/>
</dbReference>
<keyword evidence="10 12" id="KW-0472">Membrane</keyword>
<evidence type="ECO:0000256" key="3">
    <source>
        <dbReference type="ARBA" id="ARBA00012438"/>
    </source>
</evidence>
<evidence type="ECO:0000256" key="9">
    <source>
        <dbReference type="ARBA" id="ARBA00023012"/>
    </source>
</evidence>
<sequence length="610" mass="66726">MLARNEPQAPALPNDATTPSFSEPPASPKRRKRSGLRNFISRTVFSTLGQRILLINILGLLVLVSGILYLNQFRESLIEARVESLLTQGEIISGAIGSRATVETDALAIDIDKLAELRAGESIAPNVSESLDFPIDPEEVAPVLRRLISPTRTRARIFAPDGEILLDSARLFYSRGQILRFDLPPPDGGSASLWQTVENTFNNIFFRSNLPIYTDPADGNGTAYSEVVTALTGVPASKTRRTVEGDTIVSVAVPVQRSRAILGVLLLSTQAGDIDKIIRGERQAIGRTFAVALLVTLLLSYLLASTIAKPLKKLSAAAERVRLGVRKREEIPDFSDRHDEIGHLSTSLRDMTDSLYNRIEAIERFAADVSHELKNPLTSLRSAVETLPLAKRDEQRESLLAIIQHDVRRLDRLISDISDASRLDAELAREDAANVDLVALLESINDTYSNIARNTKGNSAKISLTIENQGDARRTSKTAPRWIVSGHEGRLGQVMANLIENARTFVPERGGQIDVTLRRRGNRAIITVADNGPGIDPENFERVFERFYTDRPGAESFGQNSGLGLSITRQIIDAHNGTIKAGNIMNNDTRLGAIFTVSLPLNLKASGVNG</sequence>
<dbReference type="Pfam" id="PF00512">
    <property type="entry name" value="HisKA"/>
    <property type="match status" value="1"/>
</dbReference>
<feature type="domain" description="Histidine kinase" evidence="13">
    <location>
        <begin position="368"/>
        <end position="603"/>
    </location>
</feature>
<dbReference type="InterPro" id="IPR003594">
    <property type="entry name" value="HATPase_dom"/>
</dbReference>
<keyword evidence="6 12" id="KW-0812">Transmembrane</keyword>
<name>A0ABW3FH08_9HYPH</name>
<dbReference type="SMART" id="SM00304">
    <property type="entry name" value="HAMP"/>
    <property type="match status" value="1"/>
</dbReference>
<evidence type="ECO:0000256" key="4">
    <source>
        <dbReference type="ARBA" id="ARBA00022553"/>
    </source>
</evidence>
<dbReference type="EC" id="2.7.13.3" evidence="3"/>
<dbReference type="SMART" id="SM00387">
    <property type="entry name" value="HATPase_c"/>
    <property type="match status" value="1"/>
</dbReference>
<dbReference type="RefSeq" id="WP_377212756.1">
    <property type="nucleotide sequence ID" value="NZ_JBHTJV010000009.1"/>
</dbReference>
<dbReference type="InterPro" id="IPR025908">
    <property type="entry name" value="Sensor_TM1"/>
</dbReference>
<dbReference type="InterPro" id="IPR025919">
    <property type="entry name" value="Stimulus_sens_dom"/>
</dbReference>
<comment type="subcellular location">
    <subcellularLocation>
        <location evidence="2">Membrane</location>
    </subcellularLocation>
</comment>
<dbReference type="InterPro" id="IPR005467">
    <property type="entry name" value="His_kinase_dom"/>
</dbReference>
<evidence type="ECO:0000259" key="14">
    <source>
        <dbReference type="PROSITE" id="PS50885"/>
    </source>
</evidence>
<dbReference type="InterPro" id="IPR050428">
    <property type="entry name" value="TCS_sensor_his_kinase"/>
</dbReference>
<evidence type="ECO:0000256" key="8">
    <source>
        <dbReference type="ARBA" id="ARBA00022989"/>
    </source>
</evidence>
<dbReference type="InterPro" id="IPR004358">
    <property type="entry name" value="Sig_transdc_His_kin-like_C"/>
</dbReference>
<feature type="domain" description="HAMP" evidence="14">
    <location>
        <begin position="305"/>
        <end position="360"/>
    </location>
</feature>
<feature type="transmembrane region" description="Helical" evidence="12">
    <location>
        <begin position="52"/>
        <end position="71"/>
    </location>
</feature>
<dbReference type="PROSITE" id="PS50109">
    <property type="entry name" value="HIS_KIN"/>
    <property type="match status" value="1"/>
</dbReference>
<comment type="catalytic activity">
    <reaction evidence="1">
        <text>ATP + protein L-histidine = ADP + protein N-phospho-L-histidine.</text>
        <dbReference type="EC" id="2.7.13.3"/>
    </reaction>
</comment>
<protein>
    <recommendedName>
        <fullName evidence="3">histidine kinase</fullName>
        <ecNumber evidence="3">2.7.13.3</ecNumber>
    </recommendedName>
</protein>
<dbReference type="Pfam" id="PF13756">
    <property type="entry name" value="Stimulus_sens_1"/>
    <property type="match status" value="1"/>
</dbReference>
<evidence type="ECO:0000256" key="2">
    <source>
        <dbReference type="ARBA" id="ARBA00004370"/>
    </source>
</evidence>
<keyword evidence="7" id="KW-0418">Kinase</keyword>
<organism evidence="15 16">
    <name type="scientific">Pseudahrensia aquimaris</name>
    <dbReference type="NCBI Taxonomy" id="744461"/>
    <lineage>
        <taxon>Bacteria</taxon>
        <taxon>Pseudomonadati</taxon>
        <taxon>Pseudomonadota</taxon>
        <taxon>Alphaproteobacteria</taxon>
        <taxon>Hyphomicrobiales</taxon>
        <taxon>Ahrensiaceae</taxon>
        <taxon>Pseudahrensia</taxon>
    </lineage>
</organism>
<evidence type="ECO:0000259" key="13">
    <source>
        <dbReference type="PROSITE" id="PS50109"/>
    </source>
</evidence>
<evidence type="ECO:0000256" key="5">
    <source>
        <dbReference type="ARBA" id="ARBA00022679"/>
    </source>
</evidence>
<comment type="caution">
    <text evidence="15">The sequence shown here is derived from an EMBL/GenBank/DDBJ whole genome shotgun (WGS) entry which is preliminary data.</text>
</comment>
<gene>
    <name evidence="15" type="ORF">ACFQ14_10885</name>
</gene>
<evidence type="ECO:0000256" key="6">
    <source>
        <dbReference type="ARBA" id="ARBA00022692"/>
    </source>
</evidence>
<dbReference type="Gene3D" id="1.10.287.130">
    <property type="match status" value="1"/>
</dbReference>
<evidence type="ECO:0000313" key="15">
    <source>
        <dbReference type="EMBL" id="MFD0916912.1"/>
    </source>
</evidence>
<dbReference type="SUPFAM" id="SSF158472">
    <property type="entry name" value="HAMP domain-like"/>
    <property type="match status" value="1"/>
</dbReference>
<keyword evidence="16" id="KW-1185">Reference proteome</keyword>
<keyword evidence="9" id="KW-0902">Two-component regulatory system</keyword>
<dbReference type="EMBL" id="JBHTJV010000009">
    <property type="protein sequence ID" value="MFD0916912.1"/>
    <property type="molecule type" value="Genomic_DNA"/>
</dbReference>
<dbReference type="InterPro" id="IPR003661">
    <property type="entry name" value="HisK_dim/P_dom"/>
</dbReference>
<evidence type="ECO:0000313" key="16">
    <source>
        <dbReference type="Proteomes" id="UP001597101"/>
    </source>
</evidence>
<evidence type="ECO:0000256" key="11">
    <source>
        <dbReference type="SAM" id="MobiDB-lite"/>
    </source>
</evidence>
<dbReference type="PRINTS" id="PR00344">
    <property type="entry name" value="BCTRLSENSOR"/>
</dbReference>
<keyword evidence="5" id="KW-0808">Transferase</keyword>
<accession>A0ABW3FH08</accession>
<dbReference type="Gene3D" id="6.10.340.10">
    <property type="match status" value="1"/>
</dbReference>
<evidence type="ECO:0000256" key="12">
    <source>
        <dbReference type="SAM" id="Phobius"/>
    </source>
</evidence>
<dbReference type="SMART" id="SM00388">
    <property type="entry name" value="HisKA"/>
    <property type="match status" value="1"/>
</dbReference>
<dbReference type="SUPFAM" id="SSF47384">
    <property type="entry name" value="Homodimeric domain of signal transducing histidine kinase"/>
    <property type="match status" value="1"/>
</dbReference>
<keyword evidence="8 12" id="KW-1133">Transmembrane helix</keyword>
<dbReference type="CDD" id="cd00082">
    <property type="entry name" value="HisKA"/>
    <property type="match status" value="1"/>
</dbReference>